<accession>A0A3D3TNT8</accession>
<organism evidence="1 2">
    <name type="scientific">Mesotoga infera</name>
    <dbReference type="NCBI Taxonomy" id="1236046"/>
    <lineage>
        <taxon>Bacteria</taxon>
        <taxon>Thermotogati</taxon>
        <taxon>Thermotogota</taxon>
        <taxon>Thermotogae</taxon>
        <taxon>Kosmotogales</taxon>
        <taxon>Kosmotogaceae</taxon>
        <taxon>Mesotoga</taxon>
    </lineage>
</organism>
<reference evidence="1 2" key="1">
    <citation type="journal article" date="2018" name="Nat. Biotechnol.">
        <title>A standardized bacterial taxonomy based on genome phylogeny substantially revises the tree of life.</title>
        <authorList>
            <person name="Parks D.H."/>
            <person name="Chuvochina M."/>
            <person name="Waite D.W."/>
            <person name="Rinke C."/>
            <person name="Skarshewski A."/>
            <person name="Chaumeil P.A."/>
            <person name="Hugenholtz P."/>
        </authorList>
    </citation>
    <scope>NUCLEOTIDE SEQUENCE [LARGE SCALE GENOMIC DNA]</scope>
    <source>
        <strain evidence="1">UBA9905</strain>
    </source>
</reference>
<gene>
    <name evidence="1" type="ORF">DIT26_06095</name>
</gene>
<dbReference type="InterPro" id="IPR014942">
    <property type="entry name" value="AbiEii"/>
</dbReference>
<comment type="caution">
    <text evidence="1">The sequence shown here is derived from an EMBL/GenBank/DDBJ whole genome shotgun (WGS) entry which is preliminary data.</text>
</comment>
<evidence type="ECO:0000313" key="1">
    <source>
        <dbReference type="EMBL" id="HCO70133.1"/>
    </source>
</evidence>
<dbReference type="EMBL" id="DQBS01000139">
    <property type="protein sequence ID" value="HCO70133.1"/>
    <property type="molecule type" value="Genomic_DNA"/>
</dbReference>
<dbReference type="Pfam" id="PF08843">
    <property type="entry name" value="AbiEii"/>
    <property type="match status" value="1"/>
</dbReference>
<evidence type="ECO:0000313" key="2">
    <source>
        <dbReference type="Proteomes" id="UP000264215"/>
    </source>
</evidence>
<proteinExistence type="predicted"/>
<name>A0A3D3TNT8_9BACT</name>
<dbReference type="Proteomes" id="UP000264215">
    <property type="component" value="Unassembled WGS sequence"/>
</dbReference>
<protein>
    <recommendedName>
        <fullName evidence="3">Nucleotidyl transferase AbiEii/AbiGii toxin family protein</fullName>
    </recommendedName>
</protein>
<evidence type="ECO:0008006" key="3">
    <source>
        <dbReference type="Google" id="ProtNLM"/>
    </source>
</evidence>
<dbReference type="AlphaFoldDB" id="A0A3D3TNT8"/>
<sequence length="300" mass="34676">MHEEKMNKNTAASVKALLLNISRRSGTEHTVLLRRYAQERFIFRLSKTRHREKLVLKGAMLSIIFGFNDFRPTKDIDFLCVEDSYSTDEISEIVSEVISVEVEDGIVFNSSFKVETIKKESIHPGSRIILPWNMERTTGNIQLDVGFGDVQYTGPLNMTFPTILGSEEPDIMVYSIETAIAEKIQTIASLGVTTSRMKDFYDIYHFCKSSAFKFEDLSNSLKLTFINRDTSVNSLVEVFSEGFINSKTMIEQWKAFLLRNELPNEQSFTQIMEKLRVVFLPLIQEEEPRESWDPYSWSWK</sequence>